<dbReference type="PANTHER" id="PTHR34220:SF7">
    <property type="entry name" value="SENSOR HISTIDINE KINASE YPDA"/>
    <property type="match status" value="1"/>
</dbReference>
<dbReference type="Pfam" id="PF02518">
    <property type="entry name" value="HATPase_c"/>
    <property type="match status" value="1"/>
</dbReference>
<accession>A0AA95JAN0</accession>
<dbReference type="InterPro" id="IPR003660">
    <property type="entry name" value="HAMP_dom"/>
</dbReference>
<reference evidence="11" key="1">
    <citation type="submission" date="2023-03" db="EMBL/GenBank/DDBJ databases">
        <title>Andean soil-derived lignocellulolytic bacterial consortium as a source of novel taxa and putative plastic-active enzymes.</title>
        <authorList>
            <person name="Diaz-Garcia L."/>
            <person name="Chuvochina M."/>
            <person name="Feuerriegel G."/>
            <person name="Bunk B."/>
            <person name="Sproer C."/>
            <person name="Streit W.R."/>
            <person name="Rodriguez L.M."/>
            <person name="Overmann J."/>
            <person name="Jimenez D.J."/>
        </authorList>
    </citation>
    <scope>NUCLEOTIDE SEQUENCE</scope>
    <source>
        <strain evidence="11">MAG 2441</strain>
    </source>
</reference>
<keyword evidence="12" id="KW-1185">Reference proteome</keyword>
<evidence type="ECO:0000259" key="10">
    <source>
        <dbReference type="PROSITE" id="PS50885"/>
    </source>
</evidence>
<dbReference type="PANTHER" id="PTHR34220">
    <property type="entry name" value="SENSOR HISTIDINE KINASE YPDA"/>
    <property type="match status" value="1"/>
</dbReference>
<keyword evidence="7 9" id="KW-1133">Transmembrane helix</keyword>
<dbReference type="GO" id="GO:0000155">
    <property type="term" value="F:phosphorelay sensor kinase activity"/>
    <property type="evidence" value="ECO:0007669"/>
    <property type="project" value="InterPro"/>
</dbReference>
<dbReference type="Proteomes" id="UP001178662">
    <property type="component" value="Chromosome"/>
</dbReference>
<dbReference type="EMBL" id="CP119317">
    <property type="protein sequence ID" value="WEK53166.1"/>
    <property type="molecule type" value="Genomic_DNA"/>
</dbReference>
<keyword evidence="4" id="KW-0808">Transferase</keyword>
<proteinExistence type="predicted"/>
<evidence type="ECO:0000313" key="11">
    <source>
        <dbReference type="EMBL" id="WEK53166.1"/>
    </source>
</evidence>
<gene>
    <name evidence="11" type="ORF">P0Y55_11235</name>
</gene>
<evidence type="ECO:0000256" key="3">
    <source>
        <dbReference type="ARBA" id="ARBA00022553"/>
    </source>
</evidence>
<dbReference type="Pfam" id="PF02743">
    <property type="entry name" value="dCache_1"/>
    <property type="match status" value="1"/>
</dbReference>
<evidence type="ECO:0000256" key="8">
    <source>
        <dbReference type="ARBA" id="ARBA00023136"/>
    </source>
</evidence>
<dbReference type="InterPro" id="IPR003594">
    <property type="entry name" value="HATPase_dom"/>
</dbReference>
<feature type="transmembrane region" description="Helical" evidence="9">
    <location>
        <begin position="12"/>
        <end position="31"/>
    </location>
</feature>
<dbReference type="InterPro" id="IPR010559">
    <property type="entry name" value="Sig_transdc_His_kin_internal"/>
</dbReference>
<organism evidence="11 12">
    <name type="scientific">Candidatus Cohnella colombiensis</name>
    <dbReference type="NCBI Taxonomy" id="3121368"/>
    <lineage>
        <taxon>Bacteria</taxon>
        <taxon>Bacillati</taxon>
        <taxon>Bacillota</taxon>
        <taxon>Bacilli</taxon>
        <taxon>Bacillales</taxon>
        <taxon>Paenibacillaceae</taxon>
        <taxon>Cohnella</taxon>
    </lineage>
</organism>
<dbReference type="AlphaFoldDB" id="A0AA95JAN0"/>
<evidence type="ECO:0000256" key="5">
    <source>
        <dbReference type="ARBA" id="ARBA00022692"/>
    </source>
</evidence>
<keyword evidence="5 9" id="KW-0812">Transmembrane</keyword>
<feature type="transmembrane region" description="Helical" evidence="9">
    <location>
        <begin position="312"/>
        <end position="332"/>
    </location>
</feature>
<protein>
    <submittedName>
        <fullName evidence="11">Sensor histidine kinase</fullName>
    </submittedName>
</protein>
<evidence type="ECO:0000256" key="2">
    <source>
        <dbReference type="ARBA" id="ARBA00022475"/>
    </source>
</evidence>
<evidence type="ECO:0000256" key="7">
    <source>
        <dbReference type="ARBA" id="ARBA00022989"/>
    </source>
</evidence>
<dbReference type="Pfam" id="PF06580">
    <property type="entry name" value="His_kinase"/>
    <property type="match status" value="1"/>
</dbReference>
<dbReference type="Pfam" id="PF00672">
    <property type="entry name" value="HAMP"/>
    <property type="match status" value="1"/>
</dbReference>
<evidence type="ECO:0000256" key="4">
    <source>
        <dbReference type="ARBA" id="ARBA00022679"/>
    </source>
</evidence>
<keyword evidence="3" id="KW-0597">Phosphoprotein</keyword>
<feature type="domain" description="HAMP" evidence="10">
    <location>
        <begin position="333"/>
        <end position="385"/>
    </location>
</feature>
<dbReference type="GO" id="GO:0005886">
    <property type="term" value="C:plasma membrane"/>
    <property type="evidence" value="ECO:0007669"/>
    <property type="project" value="UniProtKB-SubCell"/>
</dbReference>
<dbReference type="SUPFAM" id="SSF55874">
    <property type="entry name" value="ATPase domain of HSP90 chaperone/DNA topoisomerase II/histidine kinase"/>
    <property type="match status" value="1"/>
</dbReference>
<dbReference type="CDD" id="cd06225">
    <property type="entry name" value="HAMP"/>
    <property type="match status" value="1"/>
</dbReference>
<dbReference type="Gene3D" id="6.10.340.10">
    <property type="match status" value="1"/>
</dbReference>
<comment type="subcellular location">
    <subcellularLocation>
        <location evidence="1">Cell membrane</location>
        <topology evidence="1">Multi-pass membrane protein</topology>
    </subcellularLocation>
</comment>
<evidence type="ECO:0000256" key="6">
    <source>
        <dbReference type="ARBA" id="ARBA00022777"/>
    </source>
</evidence>
<sequence length="608" mass="69039">MKKLSHRILAGFIGFIIIPLCVLGSVSYLMFEKATQEKYVEQTELTLRAIGRNMNNMIKEANYFSDFWVTTEDSVESVEQSLDPSSTGFEDSGDPAYLELLEKDRLRQRVLLTYPSLRSVTLYRTDNRIVNVNFSKDKPIAREDLESSPIYTEVIRKNGAPVWIGPNEDPILNGENNFFTQIRVLLDVDTLTSKGILVTRFQMNEMSRIFSFYNGKGQSDRRYLIVRADGKVIFDNEGAAQGRNLAELVDTQKGIDLSSKEDQSSTLNFDGRKSLVTIQDLQLQRLGVGDWKVVLVTSWTYLSGDMALVLKWMVAAVVVTLVLALVYNLMFVQRIVNFIVHIVKAMRKVERGDLTTQVAAIGTDEISMLANGFNRLVTRVSMLLDDVKSEQRRKRKAEMMLLQAQIKPHFLFNALESINILAVQNEGRKVSKMVQRLANIFRISIQQKEEIRIEQELEHLTSYLDIQHYRFEDLFEYEIDIPDDLLGNQILKLTLQPLVENSIQHGFEGIDYMGRITLQAREEGNKIVIFVQDNGIGISSERLEHIVASGIGSIEEMYEETPEIGERRGLGVGNVADRLRIHYGVGYGLIICSAPGYGTIIKCIIPRT</sequence>
<dbReference type="InterPro" id="IPR033479">
    <property type="entry name" value="dCache_1"/>
</dbReference>
<name>A0AA95JAN0_9BACL</name>
<dbReference type="SMART" id="SM00304">
    <property type="entry name" value="HAMP"/>
    <property type="match status" value="1"/>
</dbReference>
<evidence type="ECO:0000313" key="12">
    <source>
        <dbReference type="Proteomes" id="UP001178662"/>
    </source>
</evidence>
<dbReference type="InterPro" id="IPR036890">
    <property type="entry name" value="HATPase_C_sf"/>
</dbReference>
<keyword evidence="2" id="KW-1003">Cell membrane</keyword>
<dbReference type="SUPFAM" id="SSF158472">
    <property type="entry name" value="HAMP domain-like"/>
    <property type="match status" value="1"/>
</dbReference>
<dbReference type="PROSITE" id="PS50885">
    <property type="entry name" value="HAMP"/>
    <property type="match status" value="1"/>
</dbReference>
<dbReference type="Gene3D" id="3.30.565.10">
    <property type="entry name" value="Histidine kinase-like ATPase, C-terminal domain"/>
    <property type="match status" value="1"/>
</dbReference>
<evidence type="ECO:0000256" key="1">
    <source>
        <dbReference type="ARBA" id="ARBA00004651"/>
    </source>
</evidence>
<evidence type="ECO:0000256" key="9">
    <source>
        <dbReference type="SAM" id="Phobius"/>
    </source>
</evidence>
<dbReference type="InterPro" id="IPR050640">
    <property type="entry name" value="Bact_2-comp_sensor_kinase"/>
</dbReference>
<keyword evidence="6 11" id="KW-0418">Kinase</keyword>
<keyword evidence="8 9" id="KW-0472">Membrane</keyword>